<evidence type="ECO:0000313" key="2">
    <source>
        <dbReference type="EMBL" id="PKU66064.1"/>
    </source>
</evidence>
<reference evidence="2 3" key="2">
    <citation type="journal article" date="2017" name="Nature">
        <title>The Apostasia genome and the evolution of orchids.</title>
        <authorList>
            <person name="Zhang G.Q."/>
            <person name="Liu K.W."/>
            <person name="Li Z."/>
            <person name="Lohaus R."/>
            <person name="Hsiao Y.Y."/>
            <person name="Niu S.C."/>
            <person name="Wang J.Y."/>
            <person name="Lin Y.C."/>
            <person name="Xu Q."/>
            <person name="Chen L.J."/>
            <person name="Yoshida K."/>
            <person name="Fujiwara S."/>
            <person name="Wang Z.W."/>
            <person name="Zhang Y.Q."/>
            <person name="Mitsuda N."/>
            <person name="Wang M."/>
            <person name="Liu G.H."/>
            <person name="Pecoraro L."/>
            <person name="Huang H.X."/>
            <person name="Xiao X.J."/>
            <person name="Lin M."/>
            <person name="Wu X.Y."/>
            <person name="Wu W.L."/>
            <person name="Chen Y.Y."/>
            <person name="Chang S.B."/>
            <person name="Sakamoto S."/>
            <person name="Ohme-Takagi M."/>
            <person name="Yagi M."/>
            <person name="Zeng S.J."/>
            <person name="Shen C.Y."/>
            <person name="Yeh C.M."/>
            <person name="Luo Y.B."/>
            <person name="Tsai W.C."/>
            <person name="Van de Peer Y."/>
            <person name="Liu Z.J."/>
        </authorList>
    </citation>
    <scope>NUCLEOTIDE SEQUENCE [LARGE SCALE GENOMIC DNA]</scope>
    <source>
        <tissue evidence="2">The whole plant</tissue>
    </source>
</reference>
<keyword evidence="1" id="KW-1133">Transmembrane helix</keyword>
<proteinExistence type="predicted"/>
<keyword evidence="1" id="KW-0472">Membrane</keyword>
<evidence type="ECO:0000313" key="3">
    <source>
        <dbReference type="Proteomes" id="UP000233837"/>
    </source>
</evidence>
<reference evidence="2 3" key="1">
    <citation type="journal article" date="2016" name="Sci. Rep.">
        <title>The Dendrobium catenatum Lindl. genome sequence provides insights into polysaccharide synthase, floral development and adaptive evolution.</title>
        <authorList>
            <person name="Zhang G.Q."/>
            <person name="Xu Q."/>
            <person name="Bian C."/>
            <person name="Tsai W.C."/>
            <person name="Yeh C.M."/>
            <person name="Liu K.W."/>
            <person name="Yoshida K."/>
            <person name="Zhang L.S."/>
            <person name="Chang S.B."/>
            <person name="Chen F."/>
            <person name="Shi Y."/>
            <person name="Su Y.Y."/>
            <person name="Zhang Y.Q."/>
            <person name="Chen L.J."/>
            <person name="Yin Y."/>
            <person name="Lin M."/>
            <person name="Huang H."/>
            <person name="Deng H."/>
            <person name="Wang Z.W."/>
            <person name="Zhu S.L."/>
            <person name="Zhao X."/>
            <person name="Deng C."/>
            <person name="Niu S.C."/>
            <person name="Huang J."/>
            <person name="Wang M."/>
            <person name="Liu G.H."/>
            <person name="Yang H.J."/>
            <person name="Xiao X.J."/>
            <person name="Hsiao Y.Y."/>
            <person name="Wu W.L."/>
            <person name="Chen Y.Y."/>
            <person name="Mitsuda N."/>
            <person name="Ohme-Takagi M."/>
            <person name="Luo Y.B."/>
            <person name="Van de Peer Y."/>
            <person name="Liu Z.J."/>
        </authorList>
    </citation>
    <scope>NUCLEOTIDE SEQUENCE [LARGE SCALE GENOMIC DNA]</scope>
    <source>
        <tissue evidence="2">The whole plant</tissue>
    </source>
</reference>
<dbReference type="AlphaFoldDB" id="A0A2I0VRN6"/>
<dbReference type="EMBL" id="KZ503302">
    <property type="protein sequence ID" value="PKU66064.1"/>
    <property type="molecule type" value="Genomic_DNA"/>
</dbReference>
<sequence length="99" mass="11353">MADPVVDHGFAYNDRGEIDIFLSPFYDPDWEYNETVKRYVKRILYCLAETIDLQKPKMPWLLIGRSTPSSSVTTSPSTKTFGAIFLVVLSFFIGLAFHR</sequence>
<feature type="transmembrane region" description="Helical" evidence="1">
    <location>
        <begin position="80"/>
        <end position="97"/>
    </location>
</feature>
<dbReference type="Proteomes" id="UP000233837">
    <property type="component" value="Unassembled WGS sequence"/>
</dbReference>
<organism evidence="2 3">
    <name type="scientific">Dendrobium catenatum</name>
    <dbReference type="NCBI Taxonomy" id="906689"/>
    <lineage>
        <taxon>Eukaryota</taxon>
        <taxon>Viridiplantae</taxon>
        <taxon>Streptophyta</taxon>
        <taxon>Embryophyta</taxon>
        <taxon>Tracheophyta</taxon>
        <taxon>Spermatophyta</taxon>
        <taxon>Magnoliopsida</taxon>
        <taxon>Liliopsida</taxon>
        <taxon>Asparagales</taxon>
        <taxon>Orchidaceae</taxon>
        <taxon>Epidendroideae</taxon>
        <taxon>Malaxideae</taxon>
        <taxon>Dendrobiinae</taxon>
        <taxon>Dendrobium</taxon>
    </lineage>
</organism>
<name>A0A2I0VRN6_9ASPA</name>
<protein>
    <submittedName>
        <fullName evidence="2">Uncharacterized protein</fullName>
    </submittedName>
</protein>
<keyword evidence="1" id="KW-0812">Transmembrane</keyword>
<keyword evidence="3" id="KW-1185">Reference proteome</keyword>
<gene>
    <name evidence="2" type="ORF">MA16_Dca017385</name>
</gene>
<accession>A0A2I0VRN6</accession>
<evidence type="ECO:0000256" key="1">
    <source>
        <dbReference type="SAM" id="Phobius"/>
    </source>
</evidence>